<keyword evidence="3" id="KW-1185">Reference proteome</keyword>
<reference evidence="2 3" key="1">
    <citation type="journal article" date="2019" name="Int. J. Syst. Evol. Microbiol.">
        <title>The Global Catalogue of Microorganisms (GCM) 10K type strain sequencing project: providing services to taxonomists for standard genome sequencing and annotation.</title>
        <authorList>
            <consortium name="The Broad Institute Genomics Platform"/>
            <consortium name="The Broad Institute Genome Sequencing Center for Infectious Disease"/>
            <person name="Wu L."/>
            <person name="Ma J."/>
        </authorList>
    </citation>
    <scope>NUCLEOTIDE SEQUENCE [LARGE SCALE GENOMIC DNA]</scope>
    <source>
        <strain evidence="2 3">JCM 11445</strain>
    </source>
</reference>
<feature type="region of interest" description="Disordered" evidence="1">
    <location>
        <begin position="411"/>
        <end position="563"/>
    </location>
</feature>
<gene>
    <name evidence="2" type="ORF">GCM10009576_092820</name>
</gene>
<feature type="compositionally biased region" description="Basic and acidic residues" evidence="1">
    <location>
        <begin position="552"/>
        <end position="563"/>
    </location>
</feature>
<protein>
    <submittedName>
        <fullName evidence="2">Uncharacterized protein</fullName>
    </submittedName>
</protein>
<accession>A0ABN1SQ46</accession>
<dbReference type="EMBL" id="BAAAIE010000127">
    <property type="protein sequence ID" value="GAA1001535.1"/>
    <property type="molecule type" value="Genomic_DNA"/>
</dbReference>
<dbReference type="Proteomes" id="UP001500033">
    <property type="component" value="Unassembled WGS sequence"/>
</dbReference>
<evidence type="ECO:0000313" key="2">
    <source>
        <dbReference type="EMBL" id="GAA1001535.1"/>
    </source>
</evidence>
<feature type="compositionally biased region" description="Basic and acidic residues" evidence="1">
    <location>
        <begin position="414"/>
        <end position="442"/>
    </location>
</feature>
<proteinExistence type="predicted"/>
<feature type="compositionally biased region" description="Low complexity" evidence="1">
    <location>
        <begin position="484"/>
        <end position="506"/>
    </location>
</feature>
<feature type="compositionally biased region" description="Gly residues" evidence="1">
    <location>
        <begin position="507"/>
        <end position="547"/>
    </location>
</feature>
<evidence type="ECO:0000256" key="1">
    <source>
        <dbReference type="SAM" id="MobiDB-lite"/>
    </source>
</evidence>
<evidence type="ECO:0000313" key="3">
    <source>
        <dbReference type="Proteomes" id="UP001500033"/>
    </source>
</evidence>
<comment type="caution">
    <text evidence="2">The sequence shown here is derived from an EMBL/GenBank/DDBJ whole genome shotgun (WGS) entry which is preliminary data.</text>
</comment>
<feature type="compositionally biased region" description="Basic and acidic residues" evidence="1">
    <location>
        <begin position="450"/>
        <end position="471"/>
    </location>
</feature>
<sequence>MISLDGIPEFTGNLEQLEKDAPALKTDAGHVRKTGQGVHDQFQGLSAYYTAPEAEQLFATTRPVKEKADGFATKLEAVSDALSAYAAEVRPIVERLKRLRAEAAEFIRENGGDDDWKDDGDKVQHNNDLIADVGAATAAFEAAERSCANKISALVGGTHWVVDDGSHKPGMYGYTADVFQHAEKTPWGTQESETHHWYEFGHWIKSFVWDGFIVDGVWGTIRGLGTMVGVDGWDAFKNSWANLGKLAVGLSLNTLLPGWYMTPDSMLPGFLKSTKHTMINAGKAMVAWDEWGKNPARAAGGVTFNVLTAIATDGAGSAAKSGAVARTLSVAGKVGKVVDPMTYVFKGAGIGLSKLKVGDLVSHLKNLRAGSGVQLPDGSLKLPDDTVFRPDGSVKLPDGSVLHKNGALELPDGTVHHPVHEPSAADRQALDTARRARQRELAHVGAPGHEVGRAPDDLGPRASDDGPKDPPNDPPNDPPEKHTPTTSGGSHPTTHDTGTPTHDPAAPGGGGGGDGPGGGGGPGGPHDPGGPGDPGGPHDPGGPGGHDGLPAEEPRPFERGGETERLIREQLRGTSVKSNDRGKLLDNLARHPQGQEIADTIASGRFKHSYGFDTLLSNFAKEDMKGGIDQVRLANRLHASGIDDIKFEAKGKDGFEIKPGDWMEDGADLDVLAYDHRGTAYGYQFKTLTNPKKLMKAIFANIDQLTLSHADVQTFVLDTKGTLADLQAKDMARRLNEVYGTTNVQFVIRVEDGTLMIPPGGKFVPDPGGAP</sequence>
<organism evidence="2 3">
    <name type="scientific">Streptomyces rhizosphaericus</name>
    <dbReference type="NCBI Taxonomy" id="114699"/>
    <lineage>
        <taxon>Bacteria</taxon>
        <taxon>Bacillati</taxon>
        <taxon>Actinomycetota</taxon>
        <taxon>Actinomycetes</taxon>
        <taxon>Kitasatosporales</taxon>
        <taxon>Streptomycetaceae</taxon>
        <taxon>Streptomyces</taxon>
        <taxon>Streptomyces violaceusniger group</taxon>
    </lineage>
</organism>
<name>A0ABN1SQ46_9ACTN</name>